<dbReference type="EMBL" id="GEDC01002989">
    <property type="protein sequence ID" value="JAS34309.1"/>
    <property type="molecule type" value="Transcribed_RNA"/>
</dbReference>
<organism evidence="11">
    <name type="scientific">Clastoptera arizonana</name>
    <name type="common">Arizona spittle bug</name>
    <dbReference type="NCBI Taxonomy" id="38151"/>
    <lineage>
        <taxon>Eukaryota</taxon>
        <taxon>Metazoa</taxon>
        <taxon>Ecdysozoa</taxon>
        <taxon>Arthropoda</taxon>
        <taxon>Hexapoda</taxon>
        <taxon>Insecta</taxon>
        <taxon>Pterygota</taxon>
        <taxon>Neoptera</taxon>
        <taxon>Paraneoptera</taxon>
        <taxon>Hemiptera</taxon>
        <taxon>Auchenorrhyncha</taxon>
        <taxon>Cercopoidea</taxon>
        <taxon>Clastopteridae</taxon>
        <taxon>Clastoptera</taxon>
    </lineage>
</organism>
<gene>
    <name evidence="11" type="ORF">g.29376</name>
    <name evidence="12" type="ORF">g.29377</name>
</gene>
<dbReference type="InterPro" id="IPR012603">
    <property type="entry name" value="ARID4A/B_PWWP"/>
</dbReference>
<dbReference type="CDD" id="cd16100">
    <property type="entry name" value="ARID"/>
    <property type="match status" value="1"/>
</dbReference>
<dbReference type="CDD" id="cd20389">
    <property type="entry name" value="Tudor_ARID4_rpt1"/>
    <property type="match status" value="1"/>
</dbReference>
<dbReference type="PANTHER" id="PTHR13964">
    <property type="entry name" value="RBP-RELATED"/>
    <property type="match status" value="1"/>
</dbReference>
<feature type="region of interest" description="Disordered" evidence="9">
    <location>
        <begin position="475"/>
        <end position="495"/>
    </location>
</feature>
<dbReference type="GO" id="GO:0005634">
    <property type="term" value="C:nucleus"/>
    <property type="evidence" value="ECO:0007669"/>
    <property type="project" value="TreeGrafter"/>
</dbReference>
<dbReference type="FunFam" id="2.30.30.140:FF:000009">
    <property type="entry name" value="AT-rich interactive domain-containing protein 4B"/>
    <property type="match status" value="1"/>
</dbReference>
<evidence type="ECO:0000256" key="6">
    <source>
        <dbReference type="ARBA" id="ARBA00023125"/>
    </source>
</evidence>
<feature type="region of interest" description="Disordered" evidence="9">
    <location>
        <begin position="1054"/>
        <end position="1091"/>
    </location>
</feature>
<dbReference type="SUPFAM" id="SSF54160">
    <property type="entry name" value="Chromo domain-like"/>
    <property type="match status" value="1"/>
</dbReference>
<dbReference type="GO" id="GO:0006357">
    <property type="term" value="P:regulation of transcription by RNA polymerase II"/>
    <property type="evidence" value="ECO:0007669"/>
    <property type="project" value="TreeGrafter"/>
</dbReference>
<feature type="compositionally biased region" description="Basic and acidic residues" evidence="9">
    <location>
        <begin position="1113"/>
        <end position="1132"/>
    </location>
</feature>
<evidence type="ECO:0000256" key="1">
    <source>
        <dbReference type="ARBA" id="ARBA00022499"/>
    </source>
</evidence>
<dbReference type="AlphaFoldDB" id="A0A1B6BXC0"/>
<keyword evidence="5" id="KW-0805">Transcription regulation</keyword>
<protein>
    <recommendedName>
        <fullName evidence="10">ARID domain-containing protein</fullName>
    </recommendedName>
</protein>
<feature type="compositionally biased region" description="Basic and acidic residues" evidence="9">
    <location>
        <begin position="783"/>
        <end position="798"/>
    </location>
</feature>
<feature type="region of interest" description="Disordered" evidence="9">
    <location>
        <begin position="128"/>
        <end position="174"/>
    </location>
</feature>
<dbReference type="GO" id="GO:0005694">
    <property type="term" value="C:chromosome"/>
    <property type="evidence" value="ECO:0007669"/>
    <property type="project" value="UniProtKB-ARBA"/>
</dbReference>
<feature type="compositionally biased region" description="Acidic residues" evidence="9">
    <location>
        <begin position="291"/>
        <end position="302"/>
    </location>
</feature>
<dbReference type="InterPro" id="IPR036431">
    <property type="entry name" value="ARID_dom_sf"/>
</dbReference>
<evidence type="ECO:0000256" key="7">
    <source>
        <dbReference type="ARBA" id="ARBA00023163"/>
    </source>
</evidence>
<dbReference type="EMBL" id="GEDC01031387">
    <property type="protein sequence ID" value="JAS05911.1"/>
    <property type="molecule type" value="Transcribed_RNA"/>
</dbReference>
<dbReference type="InterPro" id="IPR000953">
    <property type="entry name" value="Chromo/chromo_shadow_dom"/>
</dbReference>
<evidence type="ECO:0000256" key="4">
    <source>
        <dbReference type="ARBA" id="ARBA00022853"/>
    </source>
</evidence>
<feature type="compositionally biased region" description="Acidic residues" evidence="9">
    <location>
        <begin position="984"/>
        <end position="998"/>
    </location>
</feature>
<keyword evidence="1" id="KW-1017">Isopeptide bond</keyword>
<feature type="region of interest" description="Disordered" evidence="9">
    <location>
        <begin position="402"/>
        <end position="440"/>
    </location>
</feature>
<proteinExistence type="predicted"/>
<dbReference type="PROSITE" id="PS51011">
    <property type="entry name" value="ARID"/>
    <property type="match status" value="1"/>
</dbReference>
<dbReference type="SUPFAM" id="SSF46774">
    <property type="entry name" value="ARID-like"/>
    <property type="match status" value="1"/>
</dbReference>
<keyword evidence="3" id="KW-0832">Ubl conjugation</keyword>
<dbReference type="Pfam" id="PF08169">
    <property type="entry name" value="RBB1NT"/>
    <property type="match status" value="1"/>
</dbReference>
<reference evidence="11" key="1">
    <citation type="submission" date="2015-12" db="EMBL/GenBank/DDBJ databases">
        <title>De novo transcriptome assembly of four potential Pierce s Disease insect vectors from Arizona vineyards.</title>
        <authorList>
            <person name="Tassone E.E."/>
        </authorList>
    </citation>
    <scope>NUCLEOTIDE SEQUENCE</scope>
</reference>
<keyword evidence="6" id="KW-0238">DNA-binding</keyword>
<feature type="compositionally biased region" description="Basic and acidic residues" evidence="9">
    <location>
        <begin position="1141"/>
        <end position="1159"/>
    </location>
</feature>
<evidence type="ECO:0000256" key="8">
    <source>
        <dbReference type="ARBA" id="ARBA00023242"/>
    </source>
</evidence>
<feature type="compositionally biased region" description="Polar residues" evidence="9">
    <location>
        <begin position="999"/>
        <end position="1011"/>
    </location>
</feature>
<feature type="compositionally biased region" description="Basic residues" evidence="9">
    <location>
        <begin position="964"/>
        <end position="978"/>
    </location>
</feature>
<feature type="compositionally biased region" description="Basic and acidic residues" evidence="9">
    <location>
        <begin position="822"/>
        <end position="832"/>
    </location>
</feature>
<dbReference type="InterPro" id="IPR002999">
    <property type="entry name" value="Tudor"/>
</dbReference>
<sequence>MQRWNSKREIMGDDPPYLAVGTEVSAKYKGAFCEAKVRKIVRSVKCKVVYKQGLGTATVTDDQIKGTLRAGATVEVRHSEKKEYVEAMITKIQDCSQYTVVFDDGDITTLRRTALCLKSGRHFAESETLDQLPLTHPEHFGNPVIGGRRGRRNRPDDSSDEEEPVRKGKRHKEEKEADIGKVVCVEISEKKKQKDNWFPGLVVAPTAQDTVRIHVREDYLVRSFKDGRYYTVPKKEATPFTREIGLKVDNNTLRIAVEKALLFLDKDELPPHWDRELLFGLDESSGSDSDAPFDSDTSDDEPREEKDHFVAQLYKFMDDRGTPINKGPIISGRDVDLYKLFKVVHKLGGYNRVTNHNQWKTVSHKLGFGQNGTTVNLVKLAYKKFLHSFEDFYRKLGCTMVNHPRGQRSRHRSNRSLIRDKDKTTSVLKEKHSEKDSEDMKEMPLIEIKKEESIKDEEKKLKEIITEPIKTTKDSKKEIQRARTIKDDKSEKRDDKIIPSSSKVIDSLTFKVKDEKAKIDDREERIKMREMLKMDIGITGNNESKQDINYGKSVKLDDSQKTVKLTKREFRDIKKDEKDSEVKAKKQVVCATLSSNISNEIEIKNNTETSNDTAKKPRSIFSRLTGSKKPKPSTNKLARTNNKQMGINVVRQKRSFTERMKAIVKRFKMKKPVKPEMKSSFSLNTPPILSPQVDGSDDDKKKKQVSSLEDEKKKKSLLLEEEKKKKTLCNSDKEEEKKKKLSSDKDEDKKKQRLATEEQEKMVPQLTRSKSKEDGLCLIKSKGKIDHLQQENKADKKSNPFHMINTSGPVNESDKKRGRKRKDTEREEKLSGNDEVLDLLPSYKTVSVGDKLRVYYGPTHESKVTYEAKVLNRKEEGNEVMYLVHYTGWNTRYDEWIKRNRIADNLSWNPGRAKRVRQPQKTQSRNGNKSKRSNSVSGGARSTTPSSVTSSSSRTKSPAVNHPVSRKTRNRTQNRRISGHTDLSDSEIDEDFNSESDNESVTNIKQGSLTGNEICDEDDFRKTDSEEVPKENNETKISIENIEERFKVMNSSDDINQDNLLGRMRSRSYRRNQESKPQIDDSCDKDDTGDNVSEIIFDSKVKKIKEETDDLEDSPRDRIRSRSEKRKAEEIVKSQPLNPDEIQKESSDEPLKSDGLRSRDKHKLVEIKVEYDFEIDRESNV</sequence>
<keyword evidence="8" id="KW-0539">Nucleus</keyword>
<name>A0A1B6BXC0_9HEMI</name>
<dbReference type="CDD" id="cd20390">
    <property type="entry name" value="Tudor_ARID4_rpt2"/>
    <property type="match status" value="1"/>
</dbReference>
<evidence type="ECO:0000313" key="11">
    <source>
        <dbReference type="EMBL" id="JAS05911.1"/>
    </source>
</evidence>
<evidence type="ECO:0000256" key="2">
    <source>
        <dbReference type="ARBA" id="ARBA00022553"/>
    </source>
</evidence>
<dbReference type="InterPro" id="IPR001606">
    <property type="entry name" value="ARID_dom"/>
</dbReference>
<dbReference type="SMART" id="SM01014">
    <property type="entry name" value="ARID"/>
    <property type="match status" value="1"/>
</dbReference>
<feature type="compositionally biased region" description="Basic and acidic residues" evidence="9">
    <location>
        <begin position="1019"/>
        <end position="1034"/>
    </location>
</feature>
<dbReference type="SMART" id="SM00298">
    <property type="entry name" value="CHROMO"/>
    <property type="match status" value="1"/>
</dbReference>
<feature type="compositionally biased region" description="Low complexity" evidence="9">
    <location>
        <begin position="933"/>
        <end position="960"/>
    </location>
</feature>
<dbReference type="Pfam" id="PF11717">
    <property type="entry name" value="Tudor-knot"/>
    <property type="match status" value="1"/>
</dbReference>
<evidence type="ECO:0000256" key="9">
    <source>
        <dbReference type="SAM" id="MobiDB-lite"/>
    </source>
</evidence>
<feature type="region of interest" description="Disordered" evidence="9">
    <location>
        <begin position="604"/>
        <end position="642"/>
    </location>
</feature>
<evidence type="ECO:0000259" key="10">
    <source>
        <dbReference type="PROSITE" id="PS51011"/>
    </source>
</evidence>
<dbReference type="SMART" id="SM00501">
    <property type="entry name" value="BRIGHT"/>
    <property type="match status" value="1"/>
</dbReference>
<evidence type="ECO:0000256" key="3">
    <source>
        <dbReference type="ARBA" id="ARBA00022843"/>
    </source>
</evidence>
<feature type="region of interest" description="Disordered" evidence="9">
    <location>
        <begin position="281"/>
        <end position="304"/>
    </location>
</feature>
<feature type="compositionally biased region" description="Basic and acidic residues" evidence="9">
    <location>
        <begin position="709"/>
        <end position="724"/>
    </location>
</feature>
<dbReference type="InterPro" id="IPR025995">
    <property type="entry name" value="Tudor-knot"/>
</dbReference>
<feature type="compositionally biased region" description="Basic and acidic residues" evidence="9">
    <location>
        <begin position="731"/>
        <end position="761"/>
    </location>
</feature>
<feature type="domain" description="ARID" evidence="10">
    <location>
        <begin position="303"/>
        <end position="394"/>
    </location>
</feature>
<keyword evidence="7" id="KW-0804">Transcription</keyword>
<dbReference type="Gene3D" id="1.10.150.60">
    <property type="entry name" value="ARID DNA-binding domain"/>
    <property type="match status" value="1"/>
</dbReference>
<feature type="region of interest" description="Disordered" evidence="9">
    <location>
        <begin position="667"/>
        <end position="833"/>
    </location>
</feature>
<dbReference type="SUPFAM" id="SSF63748">
    <property type="entry name" value="Tudor/PWWP/MBT"/>
    <property type="match status" value="1"/>
</dbReference>
<feature type="non-terminal residue" evidence="11">
    <location>
        <position position="1181"/>
    </location>
</feature>
<dbReference type="GO" id="GO:0006325">
    <property type="term" value="P:chromatin organization"/>
    <property type="evidence" value="ECO:0007669"/>
    <property type="project" value="UniProtKB-KW"/>
</dbReference>
<dbReference type="Gene3D" id="2.30.30.140">
    <property type="match status" value="3"/>
</dbReference>
<evidence type="ECO:0000313" key="12">
    <source>
        <dbReference type="EMBL" id="JAS34309.1"/>
    </source>
</evidence>
<dbReference type="InterPro" id="IPR051232">
    <property type="entry name" value="ARID/SWI1_ChromRemod"/>
</dbReference>
<keyword evidence="2" id="KW-0597">Phosphoprotein</keyword>
<accession>A0A1B6BXC0</accession>
<feature type="region of interest" description="Disordered" evidence="9">
    <location>
        <begin position="1103"/>
        <end position="1159"/>
    </location>
</feature>
<dbReference type="GO" id="GO:0000976">
    <property type="term" value="F:transcription cis-regulatory region binding"/>
    <property type="evidence" value="ECO:0007669"/>
    <property type="project" value="TreeGrafter"/>
</dbReference>
<feature type="region of interest" description="Disordered" evidence="9">
    <location>
        <begin position="909"/>
        <end position="1036"/>
    </location>
</feature>
<feature type="compositionally biased region" description="Basic and acidic residues" evidence="9">
    <location>
        <begin position="417"/>
        <end position="440"/>
    </location>
</feature>
<dbReference type="Pfam" id="PF01388">
    <property type="entry name" value="ARID"/>
    <property type="match status" value="1"/>
</dbReference>
<feature type="compositionally biased region" description="Basic residues" evidence="9">
    <location>
        <begin position="405"/>
        <end position="414"/>
    </location>
</feature>
<evidence type="ECO:0000256" key="5">
    <source>
        <dbReference type="ARBA" id="ARBA00023015"/>
    </source>
</evidence>
<dbReference type="InterPro" id="IPR016197">
    <property type="entry name" value="Chromo-like_dom_sf"/>
</dbReference>
<dbReference type="PANTHER" id="PTHR13964:SF27">
    <property type="entry name" value="HAT-TRICK, ISOFORM D"/>
    <property type="match status" value="1"/>
</dbReference>
<feature type="compositionally biased region" description="Polar residues" evidence="9">
    <location>
        <begin position="632"/>
        <end position="642"/>
    </location>
</feature>
<keyword evidence="4" id="KW-0156">Chromatin regulator</keyword>
<dbReference type="SMART" id="SM00333">
    <property type="entry name" value="TUDOR"/>
    <property type="match status" value="1"/>
</dbReference>